<evidence type="ECO:0000256" key="1">
    <source>
        <dbReference type="ARBA" id="ARBA00022737"/>
    </source>
</evidence>
<name>A0A4R7K7V2_9FLAO</name>
<evidence type="ECO:0000313" key="5">
    <source>
        <dbReference type="Proteomes" id="UP000294749"/>
    </source>
</evidence>
<keyword evidence="5" id="KW-1185">Reference proteome</keyword>
<keyword evidence="2 3" id="KW-0040">ANK repeat</keyword>
<comment type="caution">
    <text evidence="4">The sequence shown here is derived from an EMBL/GenBank/DDBJ whole genome shotgun (WGS) entry which is preliminary data.</text>
</comment>
<dbReference type="InterPro" id="IPR002110">
    <property type="entry name" value="Ankyrin_rpt"/>
</dbReference>
<dbReference type="SMART" id="SM00248">
    <property type="entry name" value="ANK"/>
    <property type="match status" value="2"/>
</dbReference>
<accession>A0A4R7K7V2</accession>
<dbReference type="EMBL" id="SOAY01000010">
    <property type="protein sequence ID" value="TDT47011.1"/>
    <property type="molecule type" value="Genomic_DNA"/>
</dbReference>
<reference evidence="4 5" key="1">
    <citation type="submission" date="2019-03" db="EMBL/GenBank/DDBJ databases">
        <title>Genomic Encyclopedia of Archaeal and Bacterial Type Strains, Phase II (KMG-II): from individual species to whole genera.</title>
        <authorList>
            <person name="Goeker M."/>
        </authorList>
    </citation>
    <scope>NUCLEOTIDE SEQUENCE [LARGE SCALE GENOMIC DNA]</scope>
    <source>
        <strain evidence="4 5">DSM 25233</strain>
    </source>
</reference>
<proteinExistence type="predicted"/>
<dbReference type="PROSITE" id="PS50297">
    <property type="entry name" value="ANK_REP_REGION"/>
    <property type="match status" value="2"/>
</dbReference>
<dbReference type="Proteomes" id="UP000294749">
    <property type="component" value="Unassembled WGS sequence"/>
</dbReference>
<dbReference type="GO" id="GO:0004842">
    <property type="term" value="F:ubiquitin-protein transferase activity"/>
    <property type="evidence" value="ECO:0007669"/>
    <property type="project" value="TreeGrafter"/>
</dbReference>
<dbReference type="GO" id="GO:0085020">
    <property type="term" value="P:protein K6-linked ubiquitination"/>
    <property type="evidence" value="ECO:0007669"/>
    <property type="project" value="TreeGrafter"/>
</dbReference>
<gene>
    <name evidence="4" type="ORF">CLV90_1079</name>
</gene>
<evidence type="ECO:0000256" key="2">
    <source>
        <dbReference type="ARBA" id="ARBA00023043"/>
    </source>
</evidence>
<dbReference type="InterPro" id="IPR036770">
    <property type="entry name" value="Ankyrin_rpt-contain_sf"/>
</dbReference>
<dbReference type="RefSeq" id="WP_243835262.1">
    <property type="nucleotide sequence ID" value="NZ_SOAY01000010.1"/>
</dbReference>
<evidence type="ECO:0000256" key="3">
    <source>
        <dbReference type="PROSITE-ProRule" id="PRU00023"/>
    </source>
</evidence>
<sequence length="216" mass="23471">MKSNAHNYLLKLKNKAMPKTFKINYLRTLVNMSLVLLLLTAACGQSSEKLKDDATSNTETKAEVMKPEIDIQAAILSDNLEAVKQHISAGTDLNKKDPMTGATPLITAASFGKNKIAQALIDAGADLSAKNNDGATALHTAAFFCRVEVVQSLIDAKADKTAKNNFGMTPRESVIGPFVEIKPIYEMLQQQLGPIGLKIELTEIEKTRPVIAMMLQ</sequence>
<evidence type="ECO:0000313" key="4">
    <source>
        <dbReference type="EMBL" id="TDT47011.1"/>
    </source>
</evidence>
<organism evidence="4 5">
    <name type="scientific">Maribacter spongiicola</name>
    <dbReference type="NCBI Taxonomy" id="1206753"/>
    <lineage>
        <taxon>Bacteria</taxon>
        <taxon>Pseudomonadati</taxon>
        <taxon>Bacteroidota</taxon>
        <taxon>Flavobacteriia</taxon>
        <taxon>Flavobacteriales</taxon>
        <taxon>Flavobacteriaceae</taxon>
        <taxon>Maribacter</taxon>
    </lineage>
</organism>
<protein>
    <submittedName>
        <fullName evidence="4">Ankyrin repeat protein</fullName>
    </submittedName>
</protein>
<dbReference type="PROSITE" id="PS50088">
    <property type="entry name" value="ANK_REPEAT"/>
    <property type="match status" value="2"/>
</dbReference>
<feature type="repeat" description="ANK" evidence="3">
    <location>
        <begin position="100"/>
        <end position="132"/>
    </location>
</feature>
<keyword evidence="1" id="KW-0677">Repeat</keyword>
<dbReference type="Gene3D" id="1.25.40.20">
    <property type="entry name" value="Ankyrin repeat-containing domain"/>
    <property type="match status" value="2"/>
</dbReference>
<feature type="repeat" description="ANK" evidence="3">
    <location>
        <begin position="133"/>
        <end position="165"/>
    </location>
</feature>
<dbReference type="AlphaFoldDB" id="A0A4R7K7V2"/>
<dbReference type="PANTHER" id="PTHR24171">
    <property type="entry name" value="ANKYRIN REPEAT DOMAIN-CONTAINING PROTEIN 39-RELATED"/>
    <property type="match status" value="1"/>
</dbReference>
<dbReference type="SUPFAM" id="SSF48403">
    <property type="entry name" value="Ankyrin repeat"/>
    <property type="match status" value="1"/>
</dbReference>
<dbReference type="Pfam" id="PF12796">
    <property type="entry name" value="Ank_2"/>
    <property type="match status" value="1"/>
</dbReference>
<dbReference type="PANTHER" id="PTHR24171:SF8">
    <property type="entry name" value="BRCA1-ASSOCIATED RING DOMAIN PROTEIN 1"/>
    <property type="match status" value="1"/>
</dbReference>